<dbReference type="GeneID" id="93644482"/>
<evidence type="ECO:0000313" key="2">
    <source>
        <dbReference type="Proteomes" id="UP000031829"/>
    </source>
</evidence>
<gene>
    <name evidence="1" type="ORF">BG04_1006</name>
</gene>
<dbReference type="AlphaFoldDB" id="A0A0B6AI60"/>
<proteinExistence type="predicted"/>
<name>A0A0B6AI60_PRIM2</name>
<evidence type="ECO:0008006" key="3">
    <source>
        <dbReference type="Google" id="ProtNLM"/>
    </source>
</evidence>
<reference evidence="1 2" key="1">
    <citation type="journal article" date="2015" name="Genome Announc.">
        <title>Complete genome sequences for 35 biothreat assay-relevant bacillus species.</title>
        <authorList>
            <person name="Johnson S.L."/>
            <person name="Daligault H.E."/>
            <person name="Davenport K.W."/>
            <person name="Jaissle J."/>
            <person name="Frey K.G."/>
            <person name="Ladner J.T."/>
            <person name="Broomall S.M."/>
            <person name="Bishop-Lilly K.A."/>
            <person name="Bruce D.C."/>
            <person name="Gibbons H.S."/>
            <person name="Coyne S.R."/>
            <person name="Lo C.C."/>
            <person name="Meincke L."/>
            <person name="Munk A.C."/>
            <person name="Koroleva G.I."/>
            <person name="Rosenzweig C.N."/>
            <person name="Palacios G.F."/>
            <person name="Redden C.L."/>
            <person name="Minogue T.D."/>
            <person name="Chain P.S."/>
        </authorList>
    </citation>
    <scope>NUCLEOTIDE SEQUENCE [LARGE SCALE GENOMIC DNA]</scope>
    <source>
        <strain evidence="2">ATCC 14581 / DSM 32 / JCM 2506 / NBRC 15308 / NCIMB 9376 / NCTC 10342 / NRRL B-14308 / VKM B-512</strain>
    </source>
</reference>
<dbReference type="InterPro" id="IPR019683">
    <property type="entry name" value="SirA"/>
</dbReference>
<dbReference type="Pfam" id="PF10747">
    <property type="entry name" value="SirA"/>
    <property type="match status" value="1"/>
</dbReference>
<dbReference type="InterPro" id="IPR038449">
    <property type="entry name" value="SirA_sf"/>
</dbReference>
<dbReference type="Proteomes" id="UP000031829">
    <property type="component" value="Chromosome"/>
</dbReference>
<protein>
    <recommendedName>
        <fullName evidence="3">Sporulation inhibitor of replication protein SirA</fullName>
    </recommendedName>
</protein>
<dbReference type="EMBL" id="CP009920">
    <property type="protein sequence ID" value="AJI23221.1"/>
    <property type="molecule type" value="Genomic_DNA"/>
</dbReference>
<dbReference type="HOGENOM" id="CLU_144231_0_0_9"/>
<dbReference type="Gene3D" id="3.30.310.250">
    <property type="entry name" value="Sporulation inhibitor of replication protein SirA"/>
    <property type="match status" value="1"/>
</dbReference>
<accession>A0A0B6AI60</accession>
<dbReference type="PATRIC" id="fig|592022.4.peg.4067"/>
<dbReference type="KEGG" id="bmeg:BG04_1006"/>
<evidence type="ECO:0000313" key="1">
    <source>
        <dbReference type="EMBL" id="AJI23221.1"/>
    </source>
</evidence>
<sequence length="146" mass="17699">MRTYEVYLMEEEVASSYFRREKLIYQLLIEYRMKRHLQETHLQKQVHYITRQLPISFIQRELLQAFSHYPHFFTHQETFVLEYPHKKSRASIKLTNRCITIEGDGNVDAETAFFEVLRKLDPCFLAVNYGTDEYGWLRPVKTRKFV</sequence>
<organism evidence="1 2">
    <name type="scientific">Priestia megaterium (strain ATCC 14581 / DSM 32 / CCUG 1817 / JCM 2506 / NBRC 15308 / NCIMB 9376 / NCTC 10342 / NRRL B-14308 / VKM B-512 / Ford 19)</name>
    <name type="common">Bacillus megaterium</name>
    <dbReference type="NCBI Taxonomy" id="1348623"/>
    <lineage>
        <taxon>Bacteria</taxon>
        <taxon>Bacillati</taxon>
        <taxon>Bacillota</taxon>
        <taxon>Bacilli</taxon>
        <taxon>Bacillales</taxon>
        <taxon>Bacillaceae</taxon>
        <taxon>Priestia</taxon>
    </lineage>
</organism>
<dbReference type="RefSeq" id="WP_013084721.1">
    <property type="nucleotide sequence ID" value="NZ_BCVB01000001.1"/>
</dbReference>